<protein>
    <submittedName>
        <fullName evidence="2">Uroporphyrinogen decarboxylase</fullName>
    </submittedName>
</protein>
<dbReference type="GO" id="GO:0004853">
    <property type="term" value="F:uroporphyrinogen decarboxylase activity"/>
    <property type="evidence" value="ECO:0007669"/>
    <property type="project" value="InterPro"/>
</dbReference>
<dbReference type="GO" id="GO:0006779">
    <property type="term" value="P:porphyrin-containing compound biosynthetic process"/>
    <property type="evidence" value="ECO:0007669"/>
    <property type="project" value="InterPro"/>
</dbReference>
<dbReference type="Pfam" id="PF01208">
    <property type="entry name" value="URO-D"/>
    <property type="match status" value="1"/>
</dbReference>
<dbReference type="Gene3D" id="3.20.20.210">
    <property type="match status" value="1"/>
</dbReference>
<sequence length="383" mass="43474">MEINKNTVERNQLYTDVRSGKIPKRVPINLNMDAAAALEYAGYNLNIHQFDINYLIKAMERVAEDFESDNLGVTTVRFPHFYKLLGARHFQMGSDGFLQHPEISVMEPGEYDALIEAPYKFLWDEIIPRLYKELDKPWPESSMSLAKGFSSFYGTMGKIGAAKNEICLKYGKSNLGGAFAQTDAPMDFIADLLRSFTGMSMDIRRNPEKVEAACEAVLPLMIKAGAKGTPEVRGACMIPLHMATYIKKKDFERFYWPTFKKLVEELVKTNTAVSIFMENDFTRYLDYMQELPEGCQLMAEFGDPKVFKEKLGSKFVLTGFYPLSLLKAGTLQQVKDKAKEIIDVLAPGGNYIFSLDKSLLRANDADINLYKELLNFVKEYGVY</sequence>
<feature type="domain" description="Uroporphyrinogen decarboxylase (URO-D)" evidence="1">
    <location>
        <begin position="182"/>
        <end position="356"/>
    </location>
</feature>
<accession>A0A1I5MVA7</accession>
<reference evidence="2 3" key="1">
    <citation type="submission" date="2020-07" db="EMBL/GenBank/DDBJ databases">
        <title>Organ Donor 1.</title>
        <authorList>
            <person name="Marsh A.J."/>
            <person name="Azcarate-Peril M.A."/>
        </authorList>
    </citation>
    <scope>NUCLEOTIDE SEQUENCE [LARGE SCALE GENOMIC DNA]</scope>
    <source>
        <strain evidence="2 3">AMC0717</strain>
    </source>
</reference>
<dbReference type="AlphaFoldDB" id="A0A1I5MVA7"/>
<dbReference type="InterPro" id="IPR038071">
    <property type="entry name" value="UROD/MetE-like_sf"/>
</dbReference>
<gene>
    <name evidence="2" type="ORF">H0N91_08035</name>
</gene>
<organism evidence="2 3">
    <name type="scientific">Eubacterium callanderi</name>
    <dbReference type="NCBI Taxonomy" id="53442"/>
    <lineage>
        <taxon>Bacteria</taxon>
        <taxon>Bacillati</taxon>
        <taxon>Bacillota</taxon>
        <taxon>Clostridia</taxon>
        <taxon>Eubacteriales</taxon>
        <taxon>Eubacteriaceae</taxon>
        <taxon>Eubacterium</taxon>
    </lineage>
</organism>
<evidence type="ECO:0000313" key="3">
    <source>
        <dbReference type="Proteomes" id="UP000586254"/>
    </source>
</evidence>
<dbReference type="Proteomes" id="UP000586254">
    <property type="component" value="Unassembled WGS sequence"/>
</dbReference>
<dbReference type="InterPro" id="IPR000257">
    <property type="entry name" value="Uroporphyrinogen_deCOase"/>
</dbReference>
<evidence type="ECO:0000313" key="2">
    <source>
        <dbReference type="EMBL" id="NZA38092.1"/>
    </source>
</evidence>
<dbReference type="SUPFAM" id="SSF51726">
    <property type="entry name" value="UROD/MetE-like"/>
    <property type="match status" value="1"/>
</dbReference>
<dbReference type="EMBL" id="JACCKS010000007">
    <property type="protein sequence ID" value="NZA38092.1"/>
    <property type="molecule type" value="Genomic_DNA"/>
</dbReference>
<evidence type="ECO:0000259" key="1">
    <source>
        <dbReference type="Pfam" id="PF01208"/>
    </source>
</evidence>
<name>A0A1I5MVA7_9FIRM</name>
<comment type="caution">
    <text evidence="2">The sequence shown here is derived from an EMBL/GenBank/DDBJ whole genome shotgun (WGS) entry which is preliminary data.</text>
</comment>
<dbReference type="RefSeq" id="WP_090413906.1">
    <property type="nucleotide sequence ID" value="NZ_CABJAI010000006.1"/>
</dbReference>
<proteinExistence type="predicted"/>